<sequence>MRSAFVLIASLLVHTGIAFAHGDHAVPPPAIKAGGPLSRGASEAFACDIAIHEVLFEYDNCLNARRSAVAQDGPARVGFWLVATLRAQGARDNGYADADDYLLRYRAALAAAQAALPRPIAAPCSQLGLACPATLTR</sequence>
<dbReference type="AlphaFoldDB" id="A0A840BTP5"/>
<dbReference type="RefSeq" id="WP_183635658.1">
    <property type="nucleotide sequence ID" value="NZ_BAABLE010000005.1"/>
</dbReference>
<evidence type="ECO:0000256" key="1">
    <source>
        <dbReference type="SAM" id="SignalP"/>
    </source>
</evidence>
<proteinExistence type="predicted"/>
<keyword evidence="1" id="KW-0732">Signal</keyword>
<keyword evidence="3" id="KW-1185">Reference proteome</keyword>
<name>A0A840BTP5_9RHOO</name>
<evidence type="ECO:0000313" key="2">
    <source>
        <dbReference type="EMBL" id="MBB4013727.1"/>
    </source>
</evidence>
<dbReference type="EMBL" id="JACIET010000002">
    <property type="protein sequence ID" value="MBB4013727.1"/>
    <property type="molecule type" value="Genomic_DNA"/>
</dbReference>
<feature type="signal peptide" evidence="1">
    <location>
        <begin position="1"/>
        <end position="20"/>
    </location>
</feature>
<dbReference type="Proteomes" id="UP000561045">
    <property type="component" value="Unassembled WGS sequence"/>
</dbReference>
<protein>
    <recommendedName>
        <fullName evidence="4">Rap1a immunity protein domain-containing protein</fullName>
    </recommendedName>
</protein>
<accession>A0A840BTP5</accession>
<evidence type="ECO:0008006" key="4">
    <source>
        <dbReference type="Google" id="ProtNLM"/>
    </source>
</evidence>
<comment type="caution">
    <text evidence="2">The sequence shown here is derived from an EMBL/GenBank/DDBJ whole genome shotgun (WGS) entry which is preliminary data.</text>
</comment>
<evidence type="ECO:0000313" key="3">
    <source>
        <dbReference type="Proteomes" id="UP000561045"/>
    </source>
</evidence>
<gene>
    <name evidence="2" type="ORF">GGR36_003073</name>
</gene>
<feature type="chain" id="PRO_5032546523" description="Rap1a immunity protein domain-containing protein" evidence="1">
    <location>
        <begin position="21"/>
        <end position="137"/>
    </location>
</feature>
<reference evidence="2 3" key="1">
    <citation type="submission" date="2020-08" db="EMBL/GenBank/DDBJ databases">
        <title>Genomic Encyclopedia of Type Strains, Phase IV (KMG-IV): sequencing the most valuable type-strain genomes for metagenomic binning, comparative biology and taxonomic classification.</title>
        <authorList>
            <person name="Goeker M."/>
        </authorList>
    </citation>
    <scope>NUCLEOTIDE SEQUENCE [LARGE SCALE GENOMIC DNA]</scope>
    <source>
        <strain evidence="2 3">DSM 106739</strain>
    </source>
</reference>
<organism evidence="2 3">
    <name type="scientific">Niveibacterium umoris</name>
    <dbReference type="NCBI Taxonomy" id="1193620"/>
    <lineage>
        <taxon>Bacteria</taxon>
        <taxon>Pseudomonadati</taxon>
        <taxon>Pseudomonadota</taxon>
        <taxon>Betaproteobacteria</taxon>
        <taxon>Rhodocyclales</taxon>
        <taxon>Rhodocyclaceae</taxon>
        <taxon>Niveibacterium</taxon>
    </lineage>
</organism>